<gene>
    <name evidence="3" type="ORF">HEK616_46380</name>
</gene>
<protein>
    <submittedName>
        <fullName evidence="3">ABC transporter ATP-binding protein</fullName>
    </submittedName>
</protein>
<organism evidence="3 4">
    <name type="scientific">Streptomyces nigrescens</name>
    <dbReference type="NCBI Taxonomy" id="1920"/>
    <lineage>
        <taxon>Bacteria</taxon>
        <taxon>Bacillati</taxon>
        <taxon>Actinomycetota</taxon>
        <taxon>Actinomycetes</taxon>
        <taxon>Kitasatosporales</taxon>
        <taxon>Streptomycetaceae</taxon>
        <taxon>Streptomyces</taxon>
    </lineage>
</organism>
<dbReference type="InterPro" id="IPR027417">
    <property type="entry name" value="P-loop_NTPase"/>
</dbReference>
<feature type="compositionally biased region" description="Basic and acidic residues" evidence="1">
    <location>
        <begin position="245"/>
        <end position="260"/>
    </location>
</feature>
<accession>A0ABM7ZXQ6</accession>
<feature type="domain" description="ABC transporter" evidence="2">
    <location>
        <begin position="2"/>
        <end position="244"/>
    </location>
</feature>
<dbReference type="PROSITE" id="PS50893">
    <property type="entry name" value="ABC_TRANSPORTER_2"/>
    <property type="match status" value="1"/>
</dbReference>
<evidence type="ECO:0000313" key="3">
    <source>
        <dbReference type="EMBL" id="BDM71151.1"/>
    </source>
</evidence>
<name>A0ABM7ZXQ6_STRNI</name>
<dbReference type="RefSeq" id="WP_261954791.1">
    <property type="nucleotide sequence ID" value="NZ_AP026073.1"/>
</dbReference>
<dbReference type="GO" id="GO:0005524">
    <property type="term" value="F:ATP binding"/>
    <property type="evidence" value="ECO:0007669"/>
    <property type="project" value="UniProtKB-KW"/>
</dbReference>
<evidence type="ECO:0000256" key="1">
    <source>
        <dbReference type="SAM" id="MobiDB-lite"/>
    </source>
</evidence>
<feature type="region of interest" description="Disordered" evidence="1">
    <location>
        <begin position="230"/>
        <end position="260"/>
    </location>
</feature>
<reference evidence="3" key="1">
    <citation type="submission" date="2022-06" db="EMBL/GenBank/DDBJ databases">
        <title>Complete genome sequence of Streptomyces nigrescens HEK616.</title>
        <authorList>
            <person name="Asamizu S."/>
            <person name="Onaka H."/>
        </authorList>
    </citation>
    <scope>NUCLEOTIDE SEQUENCE</scope>
    <source>
        <strain evidence="3">HEK616</strain>
    </source>
</reference>
<dbReference type="EMBL" id="AP026073">
    <property type="protein sequence ID" value="BDM71151.1"/>
    <property type="molecule type" value="Genomic_DNA"/>
</dbReference>
<dbReference type="Pfam" id="PF00005">
    <property type="entry name" value="ABC_tran"/>
    <property type="match status" value="1"/>
</dbReference>
<keyword evidence="3" id="KW-0547">Nucleotide-binding</keyword>
<evidence type="ECO:0000259" key="2">
    <source>
        <dbReference type="PROSITE" id="PS50893"/>
    </source>
</evidence>
<keyword evidence="4" id="KW-1185">Reference proteome</keyword>
<sequence>MYHLTGVTTRCRSGRDGVAVRALDGARLYVEDGGALVVHGPAEAGPASLLRVLGGRERPVRGSVVLDGTDLATVAESRLARIRTESIGVVRGADDGLVPGLTAWQNVASALVPLRLRPADRQELAAEALAEVGLGAQPHAFPAELPEGERRRVALARALVKRPSVLLADEPTAGLDARERTGLVELFVRLWGERRVCCVVTTTDAALARRAPRLATLTAGRVTVLDGHRRTVPAVPSGGPSARPVEGRDERRDEYIRGQR</sequence>
<dbReference type="InterPro" id="IPR003439">
    <property type="entry name" value="ABC_transporter-like_ATP-bd"/>
</dbReference>
<dbReference type="Proteomes" id="UP001059597">
    <property type="component" value="Chromosome"/>
</dbReference>
<dbReference type="Gene3D" id="3.40.50.300">
    <property type="entry name" value="P-loop containing nucleotide triphosphate hydrolases"/>
    <property type="match status" value="1"/>
</dbReference>
<keyword evidence="3" id="KW-0067">ATP-binding</keyword>
<evidence type="ECO:0000313" key="4">
    <source>
        <dbReference type="Proteomes" id="UP001059597"/>
    </source>
</evidence>
<dbReference type="InterPro" id="IPR015854">
    <property type="entry name" value="ABC_transpr_LolD-like"/>
</dbReference>
<dbReference type="SUPFAM" id="SSF52540">
    <property type="entry name" value="P-loop containing nucleoside triphosphate hydrolases"/>
    <property type="match status" value="1"/>
</dbReference>
<dbReference type="PANTHER" id="PTHR24220:SF86">
    <property type="entry name" value="ABC TRANSPORTER ABCH.1"/>
    <property type="match status" value="1"/>
</dbReference>
<proteinExistence type="predicted"/>
<dbReference type="PANTHER" id="PTHR24220">
    <property type="entry name" value="IMPORT ATP-BINDING PROTEIN"/>
    <property type="match status" value="1"/>
</dbReference>